<evidence type="ECO:0000256" key="1">
    <source>
        <dbReference type="ARBA" id="ARBA00009394"/>
    </source>
</evidence>
<dbReference type="Proteomes" id="UP000594454">
    <property type="component" value="Chromosome 2"/>
</dbReference>
<evidence type="ECO:0000313" key="6">
    <source>
        <dbReference type="EMBL" id="CAD7080801.1"/>
    </source>
</evidence>
<feature type="compositionally biased region" description="Polar residues" evidence="4">
    <location>
        <begin position="90"/>
        <end position="103"/>
    </location>
</feature>
<protein>
    <recommendedName>
        <fullName evidence="2">Partner of Y14 and mago</fullName>
    </recommendedName>
</protein>
<dbReference type="OrthoDB" id="21625at2759"/>
<feature type="compositionally biased region" description="Basic and acidic residues" evidence="4">
    <location>
        <begin position="1"/>
        <end position="10"/>
    </location>
</feature>
<dbReference type="InParanoid" id="A0A7R8UHB9"/>
<dbReference type="GO" id="GO:0003723">
    <property type="term" value="F:RNA binding"/>
    <property type="evidence" value="ECO:0007669"/>
    <property type="project" value="TreeGrafter"/>
</dbReference>
<evidence type="ECO:0000259" key="5">
    <source>
        <dbReference type="SMART" id="SM01273"/>
    </source>
</evidence>
<dbReference type="GO" id="GO:1903259">
    <property type="term" value="P:exon-exon junction complex disassembly"/>
    <property type="evidence" value="ECO:0007669"/>
    <property type="project" value="InterPro"/>
</dbReference>
<dbReference type="OMA" id="IPGCADS"/>
<dbReference type="AlphaFoldDB" id="A0A7R8UHB9"/>
<organism evidence="6 7">
    <name type="scientific">Hermetia illucens</name>
    <name type="common">Black soldier fly</name>
    <dbReference type="NCBI Taxonomy" id="343691"/>
    <lineage>
        <taxon>Eukaryota</taxon>
        <taxon>Metazoa</taxon>
        <taxon>Ecdysozoa</taxon>
        <taxon>Arthropoda</taxon>
        <taxon>Hexapoda</taxon>
        <taxon>Insecta</taxon>
        <taxon>Pterygota</taxon>
        <taxon>Neoptera</taxon>
        <taxon>Endopterygota</taxon>
        <taxon>Diptera</taxon>
        <taxon>Brachycera</taxon>
        <taxon>Stratiomyomorpha</taxon>
        <taxon>Stratiomyidae</taxon>
        <taxon>Hermetiinae</taxon>
        <taxon>Hermetia</taxon>
    </lineage>
</organism>
<dbReference type="SUPFAM" id="SSF101931">
    <property type="entry name" value="Pym (Within the bgcn gene intron protein, WIBG), N-terminal domain"/>
    <property type="match status" value="1"/>
</dbReference>
<gene>
    <name evidence="6" type="ORF">HERILL_LOCUS3938</name>
</gene>
<dbReference type="InterPro" id="IPR015362">
    <property type="entry name" value="WIBG_mago-bd"/>
</dbReference>
<dbReference type="PANTHER" id="PTHR22959:SF0">
    <property type="entry name" value="PARTNER OF Y14 AND MAGO"/>
    <property type="match status" value="1"/>
</dbReference>
<dbReference type="EMBL" id="LR899010">
    <property type="protein sequence ID" value="CAD7080801.1"/>
    <property type="molecule type" value="Genomic_DNA"/>
</dbReference>
<reference evidence="6 7" key="1">
    <citation type="submission" date="2020-11" db="EMBL/GenBank/DDBJ databases">
        <authorList>
            <person name="Wallbank WR R."/>
            <person name="Pardo Diaz C."/>
            <person name="Kozak K."/>
            <person name="Martin S."/>
            <person name="Jiggins C."/>
            <person name="Moest M."/>
            <person name="Warren A I."/>
            <person name="Generalovic N T."/>
            <person name="Byers J.R.P. K."/>
            <person name="Montejo-Kovacevich G."/>
            <person name="Yen C E."/>
        </authorList>
    </citation>
    <scope>NUCLEOTIDE SEQUENCE [LARGE SCALE GENOMIC DNA]</scope>
</reference>
<dbReference type="SMART" id="SM01273">
    <property type="entry name" value="Mago-bind"/>
    <property type="match status" value="1"/>
</dbReference>
<dbReference type="GO" id="GO:0005737">
    <property type="term" value="C:cytoplasm"/>
    <property type="evidence" value="ECO:0007669"/>
    <property type="project" value="TreeGrafter"/>
</dbReference>
<dbReference type="InterPro" id="IPR036348">
    <property type="entry name" value="WIBG_N_sf"/>
</dbReference>
<accession>A0A7R8UHB9</accession>
<dbReference type="Pfam" id="PF09282">
    <property type="entry name" value="Mago-bind"/>
    <property type="match status" value="1"/>
</dbReference>
<feature type="domain" description="WIBG Mago-binding" evidence="5">
    <location>
        <begin position="9"/>
        <end position="35"/>
    </location>
</feature>
<dbReference type="GO" id="GO:0035145">
    <property type="term" value="C:exon-exon junction complex"/>
    <property type="evidence" value="ECO:0007669"/>
    <property type="project" value="TreeGrafter"/>
</dbReference>
<evidence type="ECO:0000256" key="2">
    <source>
        <dbReference type="ARBA" id="ARBA00018898"/>
    </source>
</evidence>
<proteinExistence type="inferred from homology"/>
<name>A0A7R8UHB9_HERIL</name>
<evidence type="ECO:0000256" key="4">
    <source>
        <dbReference type="SAM" id="MobiDB-lite"/>
    </source>
</evidence>
<evidence type="ECO:0000256" key="3">
    <source>
        <dbReference type="SAM" id="Coils"/>
    </source>
</evidence>
<dbReference type="InterPro" id="IPR039333">
    <property type="entry name" value="PYM1"/>
</dbReference>
<dbReference type="PANTHER" id="PTHR22959">
    <property type="entry name" value="PYM PROTEIN"/>
    <property type="match status" value="1"/>
</dbReference>
<keyword evidence="3" id="KW-0175">Coiled coil</keyword>
<feature type="coiled-coil region" evidence="3">
    <location>
        <begin position="144"/>
        <end position="174"/>
    </location>
</feature>
<feature type="region of interest" description="Disordered" evidence="4">
    <location>
        <begin position="1"/>
        <end position="129"/>
    </location>
</feature>
<feature type="compositionally biased region" description="Polar residues" evidence="4">
    <location>
        <begin position="114"/>
        <end position="124"/>
    </location>
</feature>
<dbReference type="FunCoup" id="A0A7R8UHB9">
    <property type="interactions" value="1345"/>
</dbReference>
<keyword evidence="7" id="KW-1185">Reference proteome</keyword>
<comment type="similarity">
    <text evidence="1">Belongs to the pym family.</text>
</comment>
<evidence type="ECO:0000313" key="7">
    <source>
        <dbReference type="Proteomes" id="UP000594454"/>
    </source>
</evidence>
<sequence>MTNYLRDNEGKFIPASQRPDGTWRKARRVKEGYVPQEEVPLYESKGKQFAARKSDLPVGMCPLVAQAAKEKRDKQRKNKANPAPGVIVLPNNQNSNSNDTSKSAPPRDAEKSTKAPNQSKQTVNEPVVESLAHEVDELSLDPERQEQLKKLRKLKKKIREIESIEAKIKSGELKKPEKDQLDKVKRKHEILAEIQELENSK</sequence>